<evidence type="ECO:0000256" key="4">
    <source>
        <dbReference type="ARBA" id="ARBA00010869"/>
    </source>
</evidence>
<dbReference type="GO" id="GO:0006567">
    <property type="term" value="P:L-threonine catabolic process"/>
    <property type="evidence" value="ECO:0007669"/>
    <property type="project" value="TreeGrafter"/>
</dbReference>
<feature type="compositionally biased region" description="Basic and acidic residues" evidence="11">
    <location>
        <begin position="397"/>
        <end position="411"/>
    </location>
</feature>
<evidence type="ECO:0000256" key="9">
    <source>
        <dbReference type="ARBA" id="ARBA00023239"/>
    </source>
</evidence>
<comment type="pathway">
    <text evidence="3">Carbohydrate biosynthesis; gluconeogenesis.</text>
</comment>
<dbReference type="AlphaFoldDB" id="A0A9P3H2U9"/>
<dbReference type="GO" id="GO:0006094">
    <property type="term" value="P:gluconeogenesis"/>
    <property type="evidence" value="ECO:0007669"/>
    <property type="project" value="UniProtKB-KW"/>
</dbReference>
<protein>
    <recommendedName>
        <fullName evidence="5">L-serine ammonia-lyase</fullName>
        <ecNumber evidence="5">4.3.1.17</ecNumber>
    </recommendedName>
</protein>
<dbReference type="InterPro" id="IPR001926">
    <property type="entry name" value="TrpB-like_PALP"/>
</dbReference>
<evidence type="ECO:0000256" key="8">
    <source>
        <dbReference type="ARBA" id="ARBA00022898"/>
    </source>
</evidence>
<dbReference type="GO" id="GO:0009097">
    <property type="term" value="P:isoleucine biosynthetic process"/>
    <property type="evidence" value="ECO:0007669"/>
    <property type="project" value="TreeGrafter"/>
</dbReference>
<dbReference type="PANTHER" id="PTHR48078:SF2">
    <property type="entry name" value="CATABOLIC L-SERINE_THREONINE DEHYDRATASE"/>
    <property type="match status" value="1"/>
</dbReference>
<reference evidence="13" key="2">
    <citation type="journal article" date="2022" name="Microbiol. Resour. Announc.">
        <title>Whole-Genome Sequence of Entomortierella parvispora E1425, a Mucoromycotan Fungus Associated with Burkholderiaceae-Related Endosymbiotic Bacteria.</title>
        <authorList>
            <person name="Herlambang A."/>
            <person name="Guo Y."/>
            <person name="Takashima Y."/>
            <person name="Narisawa K."/>
            <person name="Ohta H."/>
            <person name="Nishizawa T."/>
        </authorList>
    </citation>
    <scope>NUCLEOTIDE SEQUENCE</scope>
    <source>
        <strain evidence="13">E1425</strain>
    </source>
</reference>
<keyword evidence="14" id="KW-1185">Reference proteome</keyword>
<evidence type="ECO:0000256" key="5">
    <source>
        <dbReference type="ARBA" id="ARBA00012093"/>
    </source>
</evidence>
<proteinExistence type="inferred from homology"/>
<evidence type="ECO:0000259" key="12">
    <source>
        <dbReference type="Pfam" id="PF00291"/>
    </source>
</evidence>
<dbReference type="GO" id="GO:0003941">
    <property type="term" value="F:L-serine ammonia-lyase activity"/>
    <property type="evidence" value="ECO:0007669"/>
    <property type="project" value="UniProtKB-EC"/>
</dbReference>
<evidence type="ECO:0000256" key="6">
    <source>
        <dbReference type="ARBA" id="ARBA00022432"/>
    </source>
</evidence>
<comment type="similarity">
    <text evidence="4">Belongs to the serine/threonine dehydratase family.</text>
</comment>
<comment type="caution">
    <text evidence="13">The sequence shown here is derived from an EMBL/GenBank/DDBJ whole genome shotgun (WGS) entry which is preliminary data.</text>
</comment>
<dbReference type="PANTHER" id="PTHR48078">
    <property type="entry name" value="THREONINE DEHYDRATASE, MITOCHONDRIAL-RELATED"/>
    <property type="match status" value="1"/>
</dbReference>
<comment type="catalytic activity">
    <reaction evidence="10">
        <text>L-serine = pyruvate + NH4(+)</text>
        <dbReference type="Rhea" id="RHEA:19169"/>
        <dbReference type="ChEBI" id="CHEBI:15361"/>
        <dbReference type="ChEBI" id="CHEBI:28938"/>
        <dbReference type="ChEBI" id="CHEBI:33384"/>
        <dbReference type="EC" id="4.3.1.17"/>
    </reaction>
</comment>
<evidence type="ECO:0000313" key="13">
    <source>
        <dbReference type="EMBL" id="GJJ69075.1"/>
    </source>
</evidence>
<evidence type="ECO:0000256" key="11">
    <source>
        <dbReference type="SAM" id="MobiDB-lite"/>
    </source>
</evidence>
<evidence type="ECO:0000313" key="14">
    <source>
        <dbReference type="Proteomes" id="UP000827284"/>
    </source>
</evidence>
<keyword evidence="6" id="KW-0312">Gluconeogenesis</keyword>
<keyword evidence="8" id="KW-0663">Pyridoxal phosphate</keyword>
<organism evidence="13 14">
    <name type="scientific">Entomortierella parvispora</name>
    <dbReference type="NCBI Taxonomy" id="205924"/>
    <lineage>
        <taxon>Eukaryota</taxon>
        <taxon>Fungi</taxon>
        <taxon>Fungi incertae sedis</taxon>
        <taxon>Mucoromycota</taxon>
        <taxon>Mortierellomycotina</taxon>
        <taxon>Mortierellomycetes</taxon>
        <taxon>Mortierellales</taxon>
        <taxon>Mortierellaceae</taxon>
        <taxon>Entomortierella</taxon>
    </lineage>
</organism>
<dbReference type="CDD" id="cd06448">
    <property type="entry name" value="L-Ser-dehyd"/>
    <property type="match status" value="1"/>
</dbReference>
<dbReference type="OrthoDB" id="7773036at2759"/>
<dbReference type="Proteomes" id="UP000827284">
    <property type="component" value="Unassembled WGS sequence"/>
</dbReference>
<evidence type="ECO:0000256" key="2">
    <source>
        <dbReference type="ARBA" id="ARBA00004496"/>
    </source>
</evidence>
<gene>
    <name evidence="13" type="ORF">EMPS_01421</name>
</gene>
<accession>A0A9P3H2U9</accession>
<name>A0A9P3H2U9_9FUNG</name>
<dbReference type="Gene3D" id="3.40.50.1100">
    <property type="match status" value="2"/>
</dbReference>
<dbReference type="EMBL" id="BQFW01000002">
    <property type="protein sequence ID" value="GJJ69075.1"/>
    <property type="molecule type" value="Genomic_DNA"/>
</dbReference>
<keyword evidence="9" id="KW-0456">Lyase</keyword>
<evidence type="ECO:0000256" key="7">
    <source>
        <dbReference type="ARBA" id="ARBA00022490"/>
    </source>
</evidence>
<dbReference type="InterPro" id="IPR050147">
    <property type="entry name" value="Ser/Thr_Dehydratase"/>
</dbReference>
<comment type="cofactor">
    <cofactor evidence="1">
        <name>pyridoxal 5'-phosphate</name>
        <dbReference type="ChEBI" id="CHEBI:597326"/>
    </cofactor>
</comment>
<dbReference type="GO" id="GO:0006565">
    <property type="term" value="P:L-serine catabolic process"/>
    <property type="evidence" value="ECO:0007669"/>
    <property type="project" value="TreeGrafter"/>
</dbReference>
<dbReference type="EC" id="4.3.1.17" evidence="5"/>
<dbReference type="InterPro" id="IPR036052">
    <property type="entry name" value="TrpB-like_PALP_sf"/>
</dbReference>
<feature type="compositionally biased region" description="Polar residues" evidence="11">
    <location>
        <begin position="375"/>
        <end position="384"/>
    </location>
</feature>
<evidence type="ECO:0000256" key="10">
    <source>
        <dbReference type="ARBA" id="ARBA00049406"/>
    </source>
</evidence>
<dbReference type="GO" id="GO:0004794">
    <property type="term" value="F:threonine deaminase activity"/>
    <property type="evidence" value="ECO:0007669"/>
    <property type="project" value="TreeGrafter"/>
</dbReference>
<dbReference type="FunFam" id="3.40.50.1100:FF:000040">
    <property type="entry name" value="L-serine dehydratase, putative"/>
    <property type="match status" value="1"/>
</dbReference>
<comment type="subcellular location">
    <subcellularLocation>
        <location evidence="2">Cytoplasm</location>
    </subcellularLocation>
</comment>
<dbReference type="GO" id="GO:0005737">
    <property type="term" value="C:cytoplasm"/>
    <property type="evidence" value="ECO:0007669"/>
    <property type="project" value="UniProtKB-SubCell"/>
</dbReference>
<feature type="region of interest" description="Disordered" evidence="11">
    <location>
        <begin position="369"/>
        <end position="411"/>
    </location>
</feature>
<evidence type="ECO:0000256" key="1">
    <source>
        <dbReference type="ARBA" id="ARBA00001933"/>
    </source>
</evidence>
<dbReference type="SUPFAM" id="SSF53686">
    <property type="entry name" value="Tryptophan synthase beta subunit-like PLP-dependent enzymes"/>
    <property type="match status" value="1"/>
</dbReference>
<dbReference type="Pfam" id="PF00291">
    <property type="entry name" value="PALP"/>
    <property type="match status" value="1"/>
</dbReference>
<reference evidence="13" key="1">
    <citation type="submission" date="2021-11" db="EMBL/GenBank/DDBJ databases">
        <authorList>
            <person name="Herlambang A."/>
            <person name="Guo Y."/>
            <person name="Takashima Y."/>
            <person name="Nishizawa T."/>
        </authorList>
    </citation>
    <scope>NUCLEOTIDE SEQUENCE</scope>
    <source>
        <strain evidence="13">E1425</strain>
    </source>
</reference>
<feature type="domain" description="Tryptophan synthase beta chain-like PALP" evidence="12">
    <location>
        <begin position="6"/>
        <end position="304"/>
    </location>
</feature>
<sequence length="411" mass="43929">MTAAPLHNPTPLMHSTPLSRKTQTNVWLKLENLQPSGSFKMRGLGHMCQKAVQEHGKATHLVCSSGGNAGLAVAYAGRQLDVRVTIVVPLSCSQFMKQKIESEGATVEMEGEAWDEADLRARTIVANDPHGVYVPPFDHPDIWAGNSTMVDELKTQMGGIVPDAIVCSVGGGGMLNGVILGCERAGWDRVPIIAIETHGANSFQQAVVAGKLVTLPKITSVATTLGAKRVSAKSLELSFVHPVIPFAVSDSMACRACWQFLDDHRILVEPSCGASLSVAYTPSLLSNVLPHLNHQSNVVMIVCGGSNINFEQLTDFKTKFASQGQQPAIAVRNGDQIMLKMTHSLQEKESTPAQRFIISTLYRSPVSESDEAATNGVSATNGSSALDAKSLSAPATNHDDHVAVKTEETNE</sequence>
<keyword evidence="7" id="KW-0963">Cytoplasm</keyword>
<evidence type="ECO:0000256" key="3">
    <source>
        <dbReference type="ARBA" id="ARBA00004742"/>
    </source>
</evidence>